<dbReference type="AlphaFoldDB" id="D6AJH0"/>
<organism evidence="2 3">
    <name type="scientific">Streptomyces filamentosus NRRL 15998</name>
    <dbReference type="NCBI Taxonomy" id="457431"/>
    <lineage>
        <taxon>Bacteria</taxon>
        <taxon>Bacillati</taxon>
        <taxon>Actinomycetota</taxon>
        <taxon>Actinomycetes</taxon>
        <taxon>Kitasatosporales</taxon>
        <taxon>Streptomycetaceae</taxon>
        <taxon>Streptomyces</taxon>
    </lineage>
</organism>
<evidence type="ECO:0000313" key="2">
    <source>
        <dbReference type="EMBL" id="EFE77242.2"/>
    </source>
</evidence>
<feature type="region of interest" description="Disordered" evidence="1">
    <location>
        <begin position="1"/>
        <end position="53"/>
    </location>
</feature>
<protein>
    <submittedName>
        <fullName evidence="2">Predicted protein</fullName>
    </submittedName>
</protein>
<sequence>MHTKDRTQRAADAVAVVRPAHEGPIPVRPLPSGSSATVRRTPRPRPRGYVLPW</sequence>
<evidence type="ECO:0000256" key="1">
    <source>
        <dbReference type="SAM" id="MobiDB-lite"/>
    </source>
</evidence>
<dbReference type="Proteomes" id="UP000003986">
    <property type="component" value="Unassembled WGS sequence"/>
</dbReference>
<reference evidence="3" key="2">
    <citation type="submission" date="2008-12" db="EMBL/GenBank/DDBJ databases">
        <title>Annotation of Streptomyces roseosporus strain NRRL 15998.</title>
        <authorList>
            <consortium name="The Broad Institute Genome Sequencing Platform"/>
            <consortium name="Broad Institute Microbial Sequencing Center"/>
            <person name="Fischbach M."/>
            <person name="Ward D."/>
            <person name="Young S."/>
            <person name="Kodira C.D."/>
            <person name="Zeng Q."/>
            <person name="Koehrsen M."/>
            <person name="Godfrey P."/>
            <person name="Alvarado L."/>
            <person name="Berlin A.M."/>
            <person name="Borenstein D."/>
            <person name="Chen Z."/>
            <person name="Engels R."/>
            <person name="Freedman E."/>
            <person name="Gellesch M."/>
            <person name="Goldberg J."/>
            <person name="Griggs A."/>
            <person name="Gujja S."/>
            <person name="Heiman D.I."/>
            <person name="Hepburn T.A."/>
            <person name="Howarth C."/>
            <person name="Jen D."/>
            <person name="Larson L."/>
            <person name="Lewis B."/>
            <person name="Mehta T."/>
            <person name="Park D."/>
            <person name="Pearson M."/>
            <person name="Roberts A."/>
            <person name="Saif S."/>
            <person name="Shea T.D."/>
            <person name="Shenoy N."/>
            <person name="Sisk P."/>
            <person name="Stolte C."/>
            <person name="Sykes S.N."/>
            <person name="Walk T."/>
            <person name="White J."/>
            <person name="Yandava C."/>
            <person name="Straight P."/>
            <person name="Clardy J."/>
            <person name="Hung D."/>
            <person name="Kolter R."/>
            <person name="Mekalanos J."/>
            <person name="Walker S."/>
            <person name="Walsh C.T."/>
            <person name="Wieland B.L.C."/>
            <person name="Ilzarbe M."/>
            <person name="Galagan J."/>
            <person name="Nusbaum C."/>
            <person name="Birren B."/>
        </authorList>
    </citation>
    <scope>NUCLEOTIDE SEQUENCE [LARGE SCALE GENOMIC DNA]</scope>
    <source>
        <strain evidence="3">NRRL 15998</strain>
    </source>
</reference>
<name>D6AJH0_STRFL</name>
<evidence type="ECO:0000313" key="3">
    <source>
        <dbReference type="Proteomes" id="UP000003986"/>
    </source>
</evidence>
<reference evidence="3" key="1">
    <citation type="submission" date="2008-10" db="EMBL/GenBank/DDBJ databases">
        <authorList>
            <person name="Molnar K."/>
        </authorList>
    </citation>
    <scope>NUCLEOTIDE SEQUENCE [LARGE SCALE GENOMIC DNA]</scope>
    <source>
        <strain evidence="3">NRRL 15998</strain>
    </source>
</reference>
<proteinExistence type="predicted"/>
<gene>
    <name evidence="2" type="ORF">SSGG_04609</name>
</gene>
<accession>D6AJH0</accession>
<dbReference type="EMBL" id="DS999644">
    <property type="protein sequence ID" value="EFE77242.2"/>
    <property type="molecule type" value="Genomic_DNA"/>
</dbReference>